<dbReference type="GO" id="GO:0004888">
    <property type="term" value="F:transmembrane signaling receptor activity"/>
    <property type="evidence" value="ECO:0007669"/>
    <property type="project" value="InterPro"/>
</dbReference>
<feature type="domain" description="Neurotransmitter-gated ion-channel transmembrane" evidence="9">
    <location>
        <begin position="242"/>
        <end position="324"/>
    </location>
</feature>
<gene>
    <name evidence="10" type="ORF">MEDL_33535</name>
</gene>
<feature type="transmembrane region" description="Helical" evidence="6">
    <location>
        <begin position="236"/>
        <end position="260"/>
    </location>
</feature>
<dbReference type="InterPro" id="IPR006202">
    <property type="entry name" value="Neur_chan_lig-bd"/>
</dbReference>
<feature type="signal peptide" evidence="7">
    <location>
        <begin position="1"/>
        <end position="22"/>
    </location>
</feature>
<feature type="region of interest" description="Disordered" evidence="5">
    <location>
        <begin position="363"/>
        <end position="396"/>
    </location>
</feature>
<dbReference type="CDD" id="cd18989">
    <property type="entry name" value="LGIC_ECD_cation"/>
    <property type="match status" value="1"/>
</dbReference>
<keyword evidence="4 6" id="KW-0472">Membrane</keyword>
<dbReference type="InterPro" id="IPR036734">
    <property type="entry name" value="Neur_chan_lig-bd_sf"/>
</dbReference>
<keyword evidence="3 6" id="KW-1133">Transmembrane helix</keyword>
<evidence type="ECO:0000256" key="1">
    <source>
        <dbReference type="ARBA" id="ARBA00004141"/>
    </source>
</evidence>
<dbReference type="PANTHER" id="PTHR18945">
    <property type="entry name" value="NEUROTRANSMITTER GATED ION CHANNEL"/>
    <property type="match status" value="1"/>
</dbReference>
<dbReference type="Pfam" id="PF02932">
    <property type="entry name" value="Neur_chan_memb"/>
    <property type="match status" value="1"/>
</dbReference>
<evidence type="ECO:0000256" key="3">
    <source>
        <dbReference type="ARBA" id="ARBA00022989"/>
    </source>
</evidence>
<evidence type="ECO:0000256" key="6">
    <source>
        <dbReference type="SAM" id="Phobius"/>
    </source>
</evidence>
<dbReference type="GO" id="GO:0016020">
    <property type="term" value="C:membrane"/>
    <property type="evidence" value="ECO:0007669"/>
    <property type="project" value="UniProtKB-SubCell"/>
</dbReference>
<feature type="chain" id="PRO_5035842818" evidence="7">
    <location>
        <begin position="23"/>
        <end position="444"/>
    </location>
</feature>
<name>A0A8S3SGC8_MYTED</name>
<evidence type="ECO:0000256" key="5">
    <source>
        <dbReference type="SAM" id="MobiDB-lite"/>
    </source>
</evidence>
<keyword evidence="7" id="KW-0732">Signal</keyword>
<evidence type="ECO:0000313" key="10">
    <source>
        <dbReference type="EMBL" id="CAG2220045.1"/>
    </source>
</evidence>
<comment type="subcellular location">
    <subcellularLocation>
        <location evidence="1">Membrane</location>
        <topology evidence="1">Multi-pass membrane protein</topology>
    </subcellularLocation>
</comment>
<evidence type="ECO:0000256" key="2">
    <source>
        <dbReference type="ARBA" id="ARBA00022692"/>
    </source>
</evidence>
<protein>
    <submittedName>
        <fullName evidence="10">Uncharacterized protein</fullName>
    </submittedName>
</protein>
<dbReference type="CDD" id="cd19051">
    <property type="entry name" value="LGIC_TM_cation"/>
    <property type="match status" value="1"/>
</dbReference>
<evidence type="ECO:0000256" key="4">
    <source>
        <dbReference type="ARBA" id="ARBA00023136"/>
    </source>
</evidence>
<evidence type="ECO:0000256" key="7">
    <source>
        <dbReference type="SAM" id="SignalP"/>
    </source>
</evidence>
<dbReference type="Proteomes" id="UP000683360">
    <property type="component" value="Unassembled WGS sequence"/>
</dbReference>
<dbReference type="GO" id="GO:0005230">
    <property type="term" value="F:extracellular ligand-gated monoatomic ion channel activity"/>
    <property type="evidence" value="ECO:0007669"/>
    <property type="project" value="InterPro"/>
</dbReference>
<dbReference type="OrthoDB" id="5920062at2759"/>
<dbReference type="InterPro" id="IPR036719">
    <property type="entry name" value="Neuro-gated_channel_TM_sf"/>
</dbReference>
<dbReference type="SUPFAM" id="SSF63712">
    <property type="entry name" value="Nicotinic receptor ligand binding domain-like"/>
    <property type="match status" value="1"/>
</dbReference>
<keyword evidence="2 6" id="KW-0812">Transmembrane</keyword>
<evidence type="ECO:0000259" key="8">
    <source>
        <dbReference type="Pfam" id="PF02931"/>
    </source>
</evidence>
<evidence type="ECO:0000259" key="9">
    <source>
        <dbReference type="Pfam" id="PF02932"/>
    </source>
</evidence>
<feature type="transmembrane region" description="Helical" evidence="6">
    <location>
        <begin position="266"/>
        <end position="285"/>
    </location>
</feature>
<evidence type="ECO:0000313" key="11">
    <source>
        <dbReference type="Proteomes" id="UP000683360"/>
    </source>
</evidence>
<keyword evidence="11" id="KW-1185">Reference proteome</keyword>
<dbReference type="Gene3D" id="1.20.58.390">
    <property type="entry name" value="Neurotransmitter-gated ion-channel transmembrane domain"/>
    <property type="match status" value="1"/>
</dbReference>
<dbReference type="Gene3D" id="2.70.170.10">
    <property type="entry name" value="Neurotransmitter-gated ion-channel ligand-binding domain"/>
    <property type="match status" value="1"/>
</dbReference>
<dbReference type="EMBL" id="CAJPWZ010001649">
    <property type="protein sequence ID" value="CAG2220045.1"/>
    <property type="molecule type" value="Genomic_DNA"/>
</dbReference>
<dbReference type="AlphaFoldDB" id="A0A8S3SGC8"/>
<dbReference type="InterPro" id="IPR006029">
    <property type="entry name" value="Neurotrans-gated_channel_TM"/>
</dbReference>
<organism evidence="10 11">
    <name type="scientific">Mytilus edulis</name>
    <name type="common">Blue mussel</name>
    <dbReference type="NCBI Taxonomy" id="6550"/>
    <lineage>
        <taxon>Eukaryota</taxon>
        <taxon>Metazoa</taxon>
        <taxon>Spiralia</taxon>
        <taxon>Lophotrochozoa</taxon>
        <taxon>Mollusca</taxon>
        <taxon>Bivalvia</taxon>
        <taxon>Autobranchia</taxon>
        <taxon>Pteriomorphia</taxon>
        <taxon>Mytilida</taxon>
        <taxon>Mytiloidea</taxon>
        <taxon>Mytilidae</taxon>
        <taxon>Mytilinae</taxon>
        <taxon>Mytilus</taxon>
    </lineage>
</organism>
<feature type="domain" description="Neurotransmitter-gated ion-channel ligand-binding" evidence="8">
    <location>
        <begin position="28"/>
        <end position="234"/>
    </location>
</feature>
<dbReference type="SUPFAM" id="SSF90112">
    <property type="entry name" value="Neurotransmitter-gated ion-channel transmembrane pore"/>
    <property type="match status" value="1"/>
</dbReference>
<dbReference type="Pfam" id="PF02931">
    <property type="entry name" value="Neur_chan_LBD"/>
    <property type="match status" value="1"/>
</dbReference>
<proteinExistence type="predicted"/>
<reference evidence="10" key="1">
    <citation type="submission" date="2021-03" db="EMBL/GenBank/DDBJ databases">
        <authorList>
            <person name="Bekaert M."/>
        </authorList>
    </citation>
    <scope>NUCLEOTIDE SEQUENCE</scope>
</reference>
<comment type="caution">
    <text evidence="10">The sequence shown here is derived from an EMBL/GenBank/DDBJ whole genome shotgun (WGS) entry which is preliminary data.</text>
</comment>
<feature type="compositionally biased region" description="Basic and acidic residues" evidence="5">
    <location>
        <begin position="377"/>
        <end position="396"/>
    </location>
</feature>
<feature type="transmembrane region" description="Helical" evidence="6">
    <location>
        <begin position="297"/>
        <end position="316"/>
    </location>
</feature>
<dbReference type="InterPro" id="IPR006201">
    <property type="entry name" value="Neur_channel"/>
</dbReference>
<sequence length="444" mass="50790">MYLNGSMNVLLLLLGIVIVVKAASYSDEKRLKEYLLANYSRGVKPKNNLSESITINVDLYLNSVIDFDVITGIMTIAGIFYISWEDEQIATRWNNSEFSDIALTQFHVHEVWVPKLYIRNMAEETSIFQFSSTFDSESTYVTFFQNGTAMTSLITVFHTTCTTDITNYPFDKHTCDITVIPRNLFSSLILETSVTSVLNEYTIENSEWSVCSAVQQDFSSPVSNVNFILYLTRKPYFLVMNLVLPSIIICTVNSLAFLIPVESGERLSFCVSLLLTYIVFLTTVLDKLPSTDTVSCFNVYVFLQLIYSSFTVFGIIKTLEYYHYDCKKVVPVSYKNIVRILHKFFCYVKIAPIKTIMVTTKSSKEDHSPLGDSQNVVEDKGNRQKRDMKDYDHKESSDNLYNGRHHTTWRNVAETLDRVLNIIAIIVALFNFIVFCIIMTGLQN</sequence>
<accession>A0A8S3SGC8</accession>
<feature type="transmembrane region" description="Helical" evidence="6">
    <location>
        <begin position="419"/>
        <end position="442"/>
    </location>
</feature>
<dbReference type="InterPro" id="IPR038050">
    <property type="entry name" value="Neuro_actylchol_rec"/>
</dbReference>